<dbReference type="CDD" id="cd13401">
    <property type="entry name" value="Slt70-like"/>
    <property type="match status" value="1"/>
</dbReference>
<keyword evidence="2 3" id="KW-0732">Signal</keyword>
<evidence type="ECO:0000313" key="6">
    <source>
        <dbReference type="EMBL" id="MCB6183549.1"/>
    </source>
</evidence>
<dbReference type="InterPro" id="IPR037061">
    <property type="entry name" value="Lytic_TGlycoase_superhlx_L_sf"/>
</dbReference>
<evidence type="ECO:0000259" key="5">
    <source>
        <dbReference type="Pfam" id="PF14718"/>
    </source>
</evidence>
<dbReference type="Gene3D" id="1.10.530.10">
    <property type="match status" value="1"/>
</dbReference>
<evidence type="ECO:0000256" key="2">
    <source>
        <dbReference type="ARBA" id="ARBA00022729"/>
    </source>
</evidence>
<evidence type="ECO:0000256" key="1">
    <source>
        <dbReference type="ARBA" id="ARBA00007734"/>
    </source>
</evidence>
<comment type="caution">
    <text evidence="6">The sequence shown here is derived from an EMBL/GenBank/DDBJ whole genome shotgun (WGS) entry which is preliminary data.</text>
</comment>
<organism evidence="6 7">
    <name type="scientific">Leeia speluncae</name>
    <dbReference type="NCBI Taxonomy" id="2884804"/>
    <lineage>
        <taxon>Bacteria</taxon>
        <taxon>Pseudomonadati</taxon>
        <taxon>Pseudomonadota</taxon>
        <taxon>Betaproteobacteria</taxon>
        <taxon>Neisseriales</taxon>
        <taxon>Leeiaceae</taxon>
        <taxon>Leeia</taxon>
    </lineage>
</organism>
<feature type="domain" description="Transglycosylase SLT" evidence="4">
    <location>
        <begin position="483"/>
        <end position="588"/>
    </location>
</feature>
<feature type="domain" description="Lytic transglycosylase superhelical linker" evidence="5">
    <location>
        <begin position="405"/>
        <end position="465"/>
    </location>
</feature>
<dbReference type="SUPFAM" id="SSF48435">
    <property type="entry name" value="Bacterial muramidases"/>
    <property type="match status" value="1"/>
</dbReference>
<dbReference type="SUPFAM" id="SSF53955">
    <property type="entry name" value="Lysozyme-like"/>
    <property type="match status" value="1"/>
</dbReference>
<keyword evidence="7" id="KW-1185">Reference proteome</keyword>
<dbReference type="Gene3D" id="1.25.20.10">
    <property type="entry name" value="Bacterial muramidases"/>
    <property type="match status" value="1"/>
</dbReference>
<gene>
    <name evidence="6" type="ORF">LIN78_08315</name>
</gene>
<dbReference type="Gene3D" id="1.10.1240.20">
    <property type="entry name" value="Lytic transglycosylase, superhelical linker domain"/>
    <property type="match status" value="1"/>
</dbReference>
<dbReference type="Proteomes" id="UP001165395">
    <property type="component" value="Unassembled WGS sequence"/>
</dbReference>
<dbReference type="PANTHER" id="PTHR37423:SF5">
    <property type="entry name" value="SOLUBLE LYTIC MUREIN TRANSGLYCOSYLASE"/>
    <property type="match status" value="1"/>
</dbReference>
<name>A0ABS8D5Q4_9NEIS</name>
<dbReference type="PANTHER" id="PTHR37423">
    <property type="entry name" value="SOLUBLE LYTIC MUREIN TRANSGLYCOSYLASE-RELATED"/>
    <property type="match status" value="1"/>
</dbReference>
<reference evidence="6" key="1">
    <citation type="submission" date="2021-10" db="EMBL/GenBank/DDBJ databases">
        <title>The complete genome sequence of Leeia sp. TBRC 13508.</title>
        <authorList>
            <person name="Charoenyingcharoen P."/>
            <person name="Yukphan P."/>
        </authorList>
    </citation>
    <scope>NUCLEOTIDE SEQUENCE</scope>
    <source>
        <strain evidence="6">TBRC 13508</strain>
    </source>
</reference>
<dbReference type="EMBL" id="JAJBZT010000004">
    <property type="protein sequence ID" value="MCB6183549.1"/>
    <property type="molecule type" value="Genomic_DNA"/>
</dbReference>
<accession>A0ABS8D5Q4</accession>
<dbReference type="Pfam" id="PF14718">
    <property type="entry name" value="SLT_L"/>
    <property type="match status" value="1"/>
</dbReference>
<comment type="similarity">
    <text evidence="1">Belongs to the transglycosylase Slt family.</text>
</comment>
<protein>
    <submittedName>
        <fullName evidence="6">Lytic transglycosylase domain-containing protein</fullName>
    </submittedName>
</protein>
<feature type="chain" id="PRO_5046819170" evidence="3">
    <location>
        <begin position="26"/>
        <end position="642"/>
    </location>
</feature>
<sequence>MKSAVYSTRIPLFGALLLAANLSIAGVPEDLAQAKAAFRAKDVNKLTQLSAKLDGTIFAAYPRYWLLSINMDNNTDEQILSFQKQFSDTPLAERLKSDWLSYLGRRQQWQKLLTNYNGFGTETLDLTCYRTQARLQTEGRIDTAEVKSIWLSGDDQPNSCLDLFSTLQQKNVSIVNDPWLRMRMALRSGRVSKSDNLDAAREANRFLPANEQLNITQLTQIYQSPQKWLDKLDALPSNVAAKETTFFALNRLAMNDPDAAASKWKQIQIGASQDDIRYGWSVVAYWAAYKLSPMADDWFKLTNNQQLSDDQLAWKARAAMRSKDWEMLLSTINAMPAKQASDPSWRYWKARAFAQLGKLDESRDLYAVLSKEYNFYGLLAAEELGQANLDLKDQYKPTENDIKQVSQLPAIQRGLQLYQMDWKTEANREWLLVMRTMDDKQLIAAAELAKRNNWYDRAINTAERTRSLHNFTLRFLSPYREVMKSQTKQVGLDESWVFGLIRQESRFASVAKSVVGAAGLMQLMPTTATWIAKRIGFESYNPKAIHDIETNVLLGTSYLKYVLDSLGHPVLATAAYNAGPGRARAWLGLTPLEGTIYTENIPFDETRDYVKKVMSNAVYYAAVLGDPYVSLKRRMGVMPAKQ</sequence>
<evidence type="ECO:0000313" key="7">
    <source>
        <dbReference type="Proteomes" id="UP001165395"/>
    </source>
</evidence>
<dbReference type="InterPro" id="IPR008939">
    <property type="entry name" value="Lytic_TGlycosylase_superhlx_U"/>
</dbReference>
<evidence type="ECO:0000259" key="4">
    <source>
        <dbReference type="Pfam" id="PF01464"/>
    </source>
</evidence>
<dbReference type="RefSeq" id="WP_227180332.1">
    <property type="nucleotide sequence ID" value="NZ_JAJBZT010000004.1"/>
</dbReference>
<evidence type="ECO:0000256" key="3">
    <source>
        <dbReference type="SAM" id="SignalP"/>
    </source>
</evidence>
<dbReference type="InterPro" id="IPR012289">
    <property type="entry name" value="Lytic_TGlycosylase_superhlx_L"/>
</dbReference>
<dbReference type="InterPro" id="IPR008258">
    <property type="entry name" value="Transglycosylase_SLT_dom_1"/>
</dbReference>
<dbReference type="Pfam" id="PF01464">
    <property type="entry name" value="SLT"/>
    <property type="match status" value="1"/>
</dbReference>
<feature type="signal peptide" evidence="3">
    <location>
        <begin position="1"/>
        <end position="25"/>
    </location>
</feature>
<proteinExistence type="inferred from homology"/>
<dbReference type="InterPro" id="IPR023346">
    <property type="entry name" value="Lysozyme-like_dom_sf"/>
</dbReference>